<keyword evidence="3" id="KW-1185">Reference proteome</keyword>
<dbReference type="Pfam" id="PF12770">
    <property type="entry name" value="CHAT"/>
    <property type="match status" value="1"/>
</dbReference>
<name>A0AAJ0CR42_9HYPO</name>
<evidence type="ECO:0000259" key="1">
    <source>
        <dbReference type="Pfam" id="PF12770"/>
    </source>
</evidence>
<evidence type="ECO:0000313" key="2">
    <source>
        <dbReference type="EMBL" id="KAK2596783.1"/>
    </source>
</evidence>
<gene>
    <name evidence="2" type="ORF">QQS21_006111</name>
</gene>
<accession>A0AAJ0CR42</accession>
<dbReference type="AlphaFoldDB" id="A0AAJ0CR42"/>
<protein>
    <recommendedName>
        <fullName evidence="1">CHAT domain-containing protein</fullName>
    </recommendedName>
</protein>
<proteinExistence type="predicted"/>
<dbReference type="Proteomes" id="UP001251528">
    <property type="component" value="Unassembled WGS sequence"/>
</dbReference>
<reference evidence="2" key="1">
    <citation type="submission" date="2023-06" db="EMBL/GenBank/DDBJ databases">
        <title>Conoideocrella luteorostrata (Hypocreales: Clavicipitaceae), a potential biocontrol fungus for elongate hemlock scale in United States Christmas tree production areas.</title>
        <authorList>
            <person name="Barrett H."/>
            <person name="Lovett B."/>
            <person name="Macias A.M."/>
            <person name="Stajich J.E."/>
            <person name="Kasson M.T."/>
        </authorList>
    </citation>
    <scope>NUCLEOTIDE SEQUENCE</scope>
    <source>
        <strain evidence="2">ARSEF 14590</strain>
    </source>
</reference>
<sequence>MQDTPHMSNPLPSAPEEVSAVRSFCGSMQIVSVEPRQTKKEVTEHLKNCRLFHFAGHGFTDNTDPSRSLLALRDWRKDPLTVRTLLDMNLHKYMPFLAYLSACGTGQIHEQKFVDESLHLISACQLAGFRHVIGTLWEMDDATCVDVAKHTYGIMGARGITDRTVCLGLHHAARELRDRWVAAGKPPLARKWESGEDDKVVDNDFNATRKQRGGSPTGIGQRDVQICDEDEEGNSQRPANWVPYVHFGV</sequence>
<comment type="caution">
    <text evidence="2">The sequence shown here is derived from an EMBL/GenBank/DDBJ whole genome shotgun (WGS) entry which is preliminary data.</text>
</comment>
<organism evidence="2 3">
    <name type="scientific">Conoideocrella luteorostrata</name>
    <dbReference type="NCBI Taxonomy" id="1105319"/>
    <lineage>
        <taxon>Eukaryota</taxon>
        <taxon>Fungi</taxon>
        <taxon>Dikarya</taxon>
        <taxon>Ascomycota</taxon>
        <taxon>Pezizomycotina</taxon>
        <taxon>Sordariomycetes</taxon>
        <taxon>Hypocreomycetidae</taxon>
        <taxon>Hypocreales</taxon>
        <taxon>Clavicipitaceae</taxon>
        <taxon>Conoideocrella</taxon>
    </lineage>
</organism>
<dbReference type="EMBL" id="JASWJB010000109">
    <property type="protein sequence ID" value="KAK2596783.1"/>
    <property type="molecule type" value="Genomic_DNA"/>
</dbReference>
<dbReference type="InterPro" id="IPR024983">
    <property type="entry name" value="CHAT_dom"/>
</dbReference>
<evidence type="ECO:0000313" key="3">
    <source>
        <dbReference type="Proteomes" id="UP001251528"/>
    </source>
</evidence>
<feature type="domain" description="CHAT" evidence="1">
    <location>
        <begin position="8"/>
        <end position="248"/>
    </location>
</feature>